<dbReference type="EMBL" id="PNGI01000006">
    <property type="protein sequence ID" value="PMC10698.1"/>
    <property type="molecule type" value="Genomic_DNA"/>
</dbReference>
<organism evidence="1 2">
    <name type="scientific">Hoylesella timonensis</name>
    <dbReference type="NCBI Taxonomy" id="386414"/>
    <lineage>
        <taxon>Bacteria</taxon>
        <taxon>Pseudomonadati</taxon>
        <taxon>Bacteroidota</taxon>
        <taxon>Bacteroidia</taxon>
        <taxon>Bacteroidales</taxon>
        <taxon>Prevotellaceae</taxon>
        <taxon>Hoylesella</taxon>
    </lineage>
</organism>
<accession>A0A2N6Q6T3</accession>
<evidence type="ECO:0000313" key="1">
    <source>
        <dbReference type="EMBL" id="PMC10698.1"/>
    </source>
</evidence>
<dbReference type="Proteomes" id="UP000235661">
    <property type="component" value="Unassembled WGS sequence"/>
</dbReference>
<evidence type="ECO:0000313" key="2">
    <source>
        <dbReference type="Proteomes" id="UP000235661"/>
    </source>
</evidence>
<name>A0A2N6Q6T3_9BACT</name>
<comment type="caution">
    <text evidence="1">The sequence shown here is derived from an EMBL/GenBank/DDBJ whole genome shotgun (WGS) entry which is preliminary data.</text>
</comment>
<protein>
    <submittedName>
        <fullName evidence="1">Uncharacterized protein</fullName>
    </submittedName>
</protein>
<sequence length="321" mass="36874">MTALIIFMAFLLLVAIFYNFSPNDTKTNDNTEEKHIIPTITGTEPTAESTAYINNLIYEIGCFFAKRNDERPYSELYKFRDSTVQIESGLFYGFTSYTGNTNQNGKREVAFNDKDGKLIYLLQRRKWNDYEVEVGVENAPWLGISYGESIDVLIFQGNIGKEKIKSFVQDYVSMLSFEALSDALQSEVEKLNLPNTELSPRELKEKEKSPYPYVNRYNYVGGQYHVTSAFVSFGWAIRERGNKYNDKAIALKTVDGIMLGYVKDNQLDDYYKETNGFPTPVVVVGIKSDTYINGYVYTFNNTASEYPSMIEQYQYCVDNYL</sequence>
<reference evidence="1 2" key="1">
    <citation type="submission" date="2017-09" db="EMBL/GenBank/DDBJ databases">
        <title>Bacterial strain isolated from the female urinary microbiota.</title>
        <authorList>
            <person name="Thomas-White K."/>
            <person name="Kumar N."/>
            <person name="Forster S."/>
            <person name="Putonti C."/>
            <person name="Lawley T."/>
            <person name="Wolfe A.J."/>
        </authorList>
    </citation>
    <scope>NUCLEOTIDE SEQUENCE [LARGE SCALE GENOMIC DNA]</scope>
    <source>
        <strain evidence="1 2">UMB0818</strain>
    </source>
</reference>
<dbReference type="RefSeq" id="WP_102188073.1">
    <property type="nucleotide sequence ID" value="NZ_PNGI01000006.1"/>
</dbReference>
<gene>
    <name evidence="1" type="ORF">CJ232_04155</name>
</gene>
<dbReference type="AlphaFoldDB" id="A0A2N6Q6T3"/>
<proteinExistence type="predicted"/>